<dbReference type="Proteomes" id="UP000518266">
    <property type="component" value="Unassembled WGS sequence"/>
</dbReference>
<evidence type="ECO:0000313" key="3">
    <source>
        <dbReference type="Proteomes" id="UP000518266"/>
    </source>
</evidence>
<sequence>MKAFPPTSSRKLKTSNITNSEARVNSGLYLVIVGVILSVLLLQQLSLPPLLLQGLLDERGHLALLARTLPANHKPATTRTVNDSPGNTRMIM</sequence>
<accession>A0A7J5XBF4</accession>
<feature type="transmembrane region" description="Helical" evidence="1">
    <location>
        <begin position="28"/>
        <end position="52"/>
    </location>
</feature>
<proteinExistence type="predicted"/>
<comment type="caution">
    <text evidence="2">The sequence shown here is derived from an EMBL/GenBank/DDBJ whole genome shotgun (WGS) entry which is preliminary data.</text>
</comment>
<dbReference type="AlphaFoldDB" id="A0A7J5XBF4"/>
<name>A0A7J5XBF4_DISMA</name>
<keyword evidence="1" id="KW-0812">Transmembrane</keyword>
<gene>
    <name evidence="2" type="ORF">F7725_024952</name>
</gene>
<keyword evidence="1" id="KW-1133">Transmembrane helix</keyword>
<reference evidence="2 3" key="1">
    <citation type="submission" date="2020-03" db="EMBL/GenBank/DDBJ databases">
        <title>Dissostichus mawsoni Genome sequencing and assembly.</title>
        <authorList>
            <person name="Park H."/>
        </authorList>
    </citation>
    <scope>NUCLEOTIDE SEQUENCE [LARGE SCALE GENOMIC DNA]</scope>
    <source>
        <strain evidence="2">DM0001</strain>
        <tissue evidence="2">Muscle</tissue>
    </source>
</reference>
<evidence type="ECO:0000256" key="1">
    <source>
        <dbReference type="SAM" id="Phobius"/>
    </source>
</evidence>
<organism evidence="2 3">
    <name type="scientific">Dissostichus mawsoni</name>
    <name type="common">Antarctic cod</name>
    <dbReference type="NCBI Taxonomy" id="36200"/>
    <lineage>
        <taxon>Eukaryota</taxon>
        <taxon>Metazoa</taxon>
        <taxon>Chordata</taxon>
        <taxon>Craniata</taxon>
        <taxon>Vertebrata</taxon>
        <taxon>Euteleostomi</taxon>
        <taxon>Actinopterygii</taxon>
        <taxon>Neopterygii</taxon>
        <taxon>Teleostei</taxon>
        <taxon>Neoteleostei</taxon>
        <taxon>Acanthomorphata</taxon>
        <taxon>Eupercaria</taxon>
        <taxon>Perciformes</taxon>
        <taxon>Notothenioidei</taxon>
        <taxon>Nototheniidae</taxon>
        <taxon>Dissostichus</taxon>
    </lineage>
</organism>
<protein>
    <submittedName>
        <fullName evidence="2">Uncharacterized protein</fullName>
    </submittedName>
</protein>
<keyword evidence="3" id="KW-1185">Reference proteome</keyword>
<dbReference type="EMBL" id="JAAKFY010000026">
    <property type="protein sequence ID" value="KAF3833748.1"/>
    <property type="molecule type" value="Genomic_DNA"/>
</dbReference>
<evidence type="ECO:0000313" key="2">
    <source>
        <dbReference type="EMBL" id="KAF3833748.1"/>
    </source>
</evidence>
<keyword evidence="1" id="KW-0472">Membrane</keyword>
<dbReference type="OrthoDB" id="10601812at2759"/>